<feature type="domain" description="Rhodanese" evidence="1">
    <location>
        <begin position="30"/>
        <end position="127"/>
    </location>
</feature>
<accession>A0A221STY7</accession>
<name>A0A221STY7_9DEIO</name>
<dbReference type="Gene3D" id="3.40.250.10">
    <property type="entry name" value="Rhodanese-like domain"/>
    <property type="match status" value="1"/>
</dbReference>
<protein>
    <submittedName>
        <fullName evidence="2">Sulfurtransferase</fullName>
    </submittedName>
</protein>
<dbReference type="STRING" id="317577.GCA_000419625_00551"/>
<dbReference type="InterPro" id="IPR036873">
    <property type="entry name" value="Rhodanese-like_dom_sf"/>
</dbReference>
<dbReference type="PROSITE" id="PS50206">
    <property type="entry name" value="RHODANESE_3"/>
    <property type="match status" value="1"/>
</dbReference>
<dbReference type="GO" id="GO:0004792">
    <property type="term" value="F:thiosulfate-cyanide sulfurtransferase activity"/>
    <property type="evidence" value="ECO:0007669"/>
    <property type="project" value="TreeGrafter"/>
</dbReference>
<reference evidence="2 3" key="1">
    <citation type="submission" date="2017-05" db="EMBL/GenBank/DDBJ databases">
        <title>The complete genome sequence of Deinococcus ficus isolated from the rhizosphere of the Ficus religiosa L. in Taiwan.</title>
        <authorList>
            <person name="Wu K.-M."/>
            <person name="Liao T.-L."/>
            <person name="Liu Y.-M."/>
            <person name="Young C.-C."/>
            <person name="Tsai S.-F."/>
        </authorList>
    </citation>
    <scope>NUCLEOTIDE SEQUENCE [LARGE SCALE GENOMIC DNA]</scope>
    <source>
        <strain evidence="2 3">CC-FR2-10</strain>
    </source>
</reference>
<dbReference type="Proteomes" id="UP000259030">
    <property type="component" value="Chromosome"/>
</dbReference>
<dbReference type="SMART" id="SM00450">
    <property type="entry name" value="RHOD"/>
    <property type="match status" value="1"/>
</dbReference>
<dbReference type="AlphaFoldDB" id="A0A221STY7"/>
<organism evidence="2 3">
    <name type="scientific">Deinococcus ficus</name>
    <dbReference type="NCBI Taxonomy" id="317577"/>
    <lineage>
        <taxon>Bacteria</taxon>
        <taxon>Thermotogati</taxon>
        <taxon>Deinococcota</taxon>
        <taxon>Deinococci</taxon>
        <taxon>Deinococcales</taxon>
        <taxon>Deinococcaceae</taxon>
        <taxon>Deinococcus</taxon>
    </lineage>
</organism>
<dbReference type="InterPro" id="IPR001763">
    <property type="entry name" value="Rhodanese-like_dom"/>
</dbReference>
<keyword evidence="3" id="KW-1185">Reference proteome</keyword>
<dbReference type="EMBL" id="CP021081">
    <property type="protein sequence ID" value="ASN80105.1"/>
    <property type="molecule type" value="Genomic_DNA"/>
</dbReference>
<evidence type="ECO:0000313" key="2">
    <source>
        <dbReference type="EMBL" id="ASN80105.1"/>
    </source>
</evidence>
<keyword evidence="2" id="KW-0808">Transferase</keyword>
<dbReference type="KEGG" id="dfc:DFI_02945"/>
<dbReference type="CDD" id="cd01447">
    <property type="entry name" value="Polysulfide_ST"/>
    <property type="match status" value="1"/>
</dbReference>
<proteinExistence type="predicted"/>
<dbReference type="Pfam" id="PF00581">
    <property type="entry name" value="Rhodanese"/>
    <property type="match status" value="1"/>
</dbReference>
<gene>
    <name evidence="2" type="ORF">DFI_02945</name>
</gene>
<evidence type="ECO:0000259" key="1">
    <source>
        <dbReference type="PROSITE" id="PS50206"/>
    </source>
</evidence>
<dbReference type="SUPFAM" id="SSF52821">
    <property type="entry name" value="Rhodanese/Cell cycle control phosphatase"/>
    <property type="match status" value="1"/>
</dbReference>
<dbReference type="PANTHER" id="PTHR44086:SF13">
    <property type="entry name" value="THIOSULFATE SULFURTRANSFERASE PSPE"/>
    <property type="match status" value="1"/>
</dbReference>
<evidence type="ECO:0000313" key="3">
    <source>
        <dbReference type="Proteomes" id="UP000259030"/>
    </source>
</evidence>
<sequence>MTAKTAAQMVQEARQRVENLTVAQVAREMQEDGALLVDIREPGEDQKEGVIPGAIAAPRGMLEFWADPSSPYHRSEFSPDRRVILHCASGGRSALAADTLRQLGYSRVAHLDGGIRAWAQEGQPVSRPGT</sequence>
<dbReference type="RefSeq" id="WP_027463386.1">
    <property type="nucleotide sequence ID" value="NZ_CP021081.1"/>
</dbReference>
<dbReference type="PANTHER" id="PTHR44086">
    <property type="entry name" value="THIOSULFATE SULFURTRANSFERASE RDL2, MITOCHONDRIAL-RELATED"/>
    <property type="match status" value="1"/>
</dbReference>